<protein>
    <submittedName>
        <fullName evidence="2">Uncharacterized protein</fullName>
    </submittedName>
</protein>
<feature type="transmembrane region" description="Helical" evidence="1">
    <location>
        <begin position="20"/>
        <end position="44"/>
    </location>
</feature>
<dbReference type="Proteomes" id="UP000309872">
    <property type="component" value="Unassembled WGS sequence"/>
</dbReference>
<accession>A0A4U0H5F7</accession>
<keyword evidence="1" id="KW-0812">Transmembrane</keyword>
<reference evidence="2 3" key="1">
    <citation type="submission" date="2019-04" db="EMBL/GenBank/DDBJ databases">
        <title>Sphingobacterium olei sp. nov., isolated from oil-contaminated soil.</title>
        <authorList>
            <person name="Liu B."/>
        </authorList>
    </citation>
    <scope>NUCLEOTIDE SEQUENCE [LARGE SCALE GENOMIC DNA]</scope>
    <source>
        <strain evidence="2 3">Y3L14</strain>
    </source>
</reference>
<keyword evidence="1" id="KW-0472">Membrane</keyword>
<proteinExistence type="predicted"/>
<keyword evidence="3" id="KW-1185">Reference proteome</keyword>
<organism evidence="2 3">
    <name type="scientific">Sphingobacterium alkalisoli</name>
    <dbReference type="NCBI Taxonomy" id="1874115"/>
    <lineage>
        <taxon>Bacteria</taxon>
        <taxon>Pseudomonadati</taxon>
        <taxon>Bacteroidota</taxon>
        <taxon>Sphingobacteriia</taxon>
        <taxon>Sphingobacteriales</taxon>
        <taxon>Sphingobacteriaceae</taxon>
        <taxon>Sphingobacterium</taxon>
    </lineage>
</organism>
<dbReference type="OrthoDB" id="1004942at2"/>
<gene>
    <name evidence="2" type="ORF">FAZ19_05850</name>
</gene>
<dbReference type="AlphaFoldDB" id="A0A4U0H5F7"/>
<evidence type="ECO:0000313" key="2">
    <source>
        <dbReference type="EMBL" id="TJY66444.1"/>
    </source>
</evidence>
<sequence length="426" mass="47961">MAKIVFEKKQVSKKLTASALQLTLIISLIITIILGSLIYLYSFYRQEDSKIQHQDRLLNLITSGFELSKSVYLSPSDTVWADVLYAGDSLRVQKENWGLYDRVTLTAIYQHDSIKRAFLLGLESIDSTVLYVSDEDRNLSVSGRTTIIGTAYLPQAGIKPAFVDGKFFDGKEEIIEGKKKFSERALPAIDKQRLQPLAEGLDSSTFLSPSMLQFPQHFRSFKEPTQYVYSEAALLLSNQAIEGNIMLSSDTLIHITADCTLEHIICIAPTIRVDKGFRGSVQLFATDSLIVGDEVHLSYPSALVLFAEDEEFRRALKIGKDGSIAGSVLLYEEKRSSVPHMLSLGENSLVTGELIAFGMLKYTKPLTVRGSTYCYRFITQTPSSLYENFLIDINLDRSARHPFFLQSYAWQKEEKNIPNSILTWLE</sequence>
<dbReference type="RefSeq" id="WP_136819795.1">
    <property type="nucleotide sequence ID" value="NZ_BMJX01000002.1"/>
</dbReference>
<dbReference type="EMBL" id="SUKA01000002">
    <property type="protein sequence ID" value="TJY66444.1"/>
    <property type="molecule type" value="Genomic_DNA"/>
</dbReference>
<evidence type="ECO:0000256" key="1">
    <source>
        <dbReference type="SAM" id="Phobius"/>
    </source>
</evidence>
<evidence type="ECO:0000313" key="3">
    <source>
        <dbReference type="Proteomes" id="UP000309872"/>
    </source>
</evidence>
<name>A0A4U0H5F7_9SPHI</name>
<keyword evidence="1" id="KW-1133">Transmembrane helix</keyword>
<comment type="caution">
    <text evidence="2">The sequence shown here is derived from an EMBL/GenBank/DDBJ whole genome shotgun (WGS) entry which is preliminary data.</text>
</comment>